<dbReference type="Proteomes" id="UP000604046">
    <property type="component" value="Unassembled WGS sequence"/>
</dbReference>
<dbReference type="OrthoDB" id="420797at2759"/>
<dbReference type="GO" id="GO:0042147">
    <property type="term" value="P:retrograde transport, endosome to Golgi"/>
    <property type="evidence" value="ECO:0007669"/>
    <property type="project" value="TreeGrafter"/>
</dbReference>
<dbReference type="GO" id="GO:0006896">
    <property type="term" value="P:Golgi to vacuole transport"/>
    <property type="evidence" value="ECO:0007669"/>
    <property type="project" value="TreeGrafter"/>
</dbReference>
<protein>
    <submittedName>
        <fullName evidence="2">VPS52 protein</fullName>
    </submittedName>
</protein>
<evidence type="ECO:0000259" key="1">
    <source>
        <dbReference type="Pfam" id="PF04129"/>
    </source>
</evidence>
<dbReference type="GO" id="GO:0000938">
    <property type="term" value="C:GARP complex"/>
    <property type="evidence" value="ECO:0007669"/>
    <property type="project" value="TreeGrafter"/>
</dbReference>
<accession>A0A812NLC3</accession>
<organism evidence="2 3">
    <name type="scientific">Symbiodinium natans</name>
    <dbReference type="NCBI Taxonomy" id="878477"/>
    <lineage>
        <taxon>Eukaryota</taxon>
        <taxon>Sar</taxon>
        <taxon>Alveolata</taxon>
        <taxon>Dinophyceae</taxon>
        <taxon>Suessiales</taxon>
        <taxon>Symbiodiniaceae</taxon>
        <taxon>Symbiodinium</taxon>
    </lineage>
</organism>
<dbReference type="EMBL" id="CAJNDS010002100">
    <property type="protein sequence ID" value="CAE7326353.1"/>
    <property type="molecule type" value="Genomic_DNA"/>
</dbReference>
<gene>
    <name evidence="2" type="primary">VPS52</name>
    <name evidence="2" type="ORF">SNAT2548_LOCUS17086</name>
</gene>
<name>A0A812NLC3_9DINO</name>
<dbReference type="PANTHER" id="PTHR14190:SF7">
    <property type="entry name" value="VACUOLAR PROTEIN SORTING-ASSOCIATED PROTEIN 52 HOMOLOG"/>
    <property type="match status" value="1"/>
</dbReference>
<dbReference type="GO" id="GO:0005829">
    <property type="term" value="C:cytosol"/>
    <property type="evidence" value="ECO:0007669"/>
    <property type="project" value="GOC"/>
</dbReference>
<dbReference type="PANTHER" id="PTHR14190">
    <property type="entry name" value="SUPPRESSOR OF ACTIN MUTATIONS 2/VACUOLAR PROTEIN SORTING 52"/>
    <property type="match status" value="1"/>
</dbReference>
<proteinExistence type="predicted"/>
<feature type="domain" description="Vps52 coiled-coil" evidence="1">
    <location>
        <begin position="67"/>
        <end position="115"/>
    </location>
</feature>
<dbReference type="Pfam" id="PF04129">
    <property type="entry name" value="Vps52_CC"/>
    <property type="match status" value="1"/>
</dbReference>
<dbReference type="GO" id="GO:0019905">
    <property type="term" value="F:syntaxin binding"/>
    <property type="evidence" value="ECO:0007669"/>
    <property type="project" value="TreeGrafter"/>
</dbReference>
<sequence length="377" mass="41453">MAQDVGAFFEPMDFSDLHELLGAAQSGDAPKDDPVAAALEQGVRETKRVASNIDSQLLLLEEESVGDYVASFDSFQDLHQEILATDAVLEKMERLLGTFQSDLSTISDEIRMLQTSASAAPDGKLAGPAKQAKQPAVRVKAWRAPEQEKAVDVRRPVVVSLDDQVRILHGVPLSPILVGGHPDFEGYGQNPPSEGDSWELDVTTERGGYEICFTGGCNPHHGILSVYMDGTLIGNVDQYSRLFNICPHDHILYWDCMSGGRHTLTGTVHCKRPESRNYWICLREITLRPVPSRCTLALLLQAVWLGDELEVQCTGMAGNSIAVFLCDTDATVGQLRRKAIDTLSFAWHIALTLPHSQLLREEDDQSLLISVFGLSKD</sequence>
<dbReference type="AlphaFoldDB" id="A0A812NLC3"/>
<keyword evidence="3" id="KW-1185">Reference proteome</keyword>
<reference evidence="2" key="1">
    <citation type="submission" date="2021-02" db="EMBL/GenBank/DDBJ databases">
        <authorList>
            <person name="Dougan E. K."/>
            <person name="Rhodes N."/>
            <person name="Thang M."/>
            <person name="Chan C."/>
        </authorList>
    </citation>
    <scope>NUCLEOTIDE SEQUENCE</scope>
</reference>
<evidence type="ECO:0000313" key="2">
    <source>
        <dbReference type="EMBL" id="CAE7326353.1"/>
    </source>
</evidence>
<dbReference type="InterPro" id="IPR048319">
    <property type="entry name" value="Vps52_CC"/>
</dbReference>
<comment type="caution">
    <text evidence="2">The sequence shown here is derived from an EMBL/GenBank/DDBJ whole genome shotgun (WGS) entry which is preliminary data.</text>
</comment>
<evidence type="ECO:0000313" key="3">
    <source>
        <dbReference type="Proteomes" id="UP000604046"/>
    </source>
</evidence>
<dbReference type="InterPro" id="IPR007258">
    <property type="entry name" value="Vps52"/>
</dbReference>
<dbReference type="GO" id="GO:0032456">
    <property type="term" value="P:endocytic recycling"/>
    <property type="evidence" value="ECO:0007669"/>
    <property type="project" value="TreeGrafter"/>
</dbReference>